<proteinExistence type="predicted"/>
<accession>A0A183DPT7</accession>
<dbReference type="Proteomes" id="UP000271098">
    <property type="component" value="Unassembled WGS sequence"/>
</dbReference>
<dbReference type="GO" id="GO:0005739">
    <property type="term" value="C:mitochondrion"/>
    <property type="evidence" value="ECO:0007669"/>
    <property type="project" value="InterPro"/>
</dbReference>
<dbReference type="Pfam" id="PF16053">
    <property type="entry name" value="MRP-S34"/>
    <property type="match status" value="1"/>
</dbReference>
<keyword evidence="2" id="KW-1185">Reference proteome</keyword>
<reference evidence="3" key="1">
    <citation type="submission" date="2016-06" db="UniProtKB">
        <authorList>
            <consortium name="WormBaseParasite"/>
        </authorList>
    </citation>
    <scope>IDENTIFICATION</scope>
</reference>
<dbReference type="OrthoDB" id="16434at2759"/>
<dbReference type="AlphaFoldDB" id="A0A183DPT7"/>
<evidence type="ECO:0000313" key="2">
    <source>
        <dbReference type="Proteomes" id="UP000271098"/>
    </source>
</evidence>
<evidence type="ECO:0000313" key="1">
    <source>
        <dbReference type="EMBL" id="VDN17832.1"/>
    </source>
</evidence>
<dbReference type="InterPro" id="IPR032053">
    <property type="entry name" value="Ribosomal_mS34"/>
</dbReference>
<dbReference type="PANTHER" id="PTHR28589">
    <property type="entry name" value="28S RIBOSOMAL PROTEIN S34, MITOCHONDRIAL"/>
    <property type="match status" value="1"/>
</dbReference>
<name>A0A183DPT7_9BILA</name>
<reference evidence="1 2" key="2">
    <citation type="submission" date="2018-11" db="EMBL/GenBank/DDBJ databases">
        <authorList>
            <consortium name="Pathogen Informatics"/>
        </authorList>
    </citation>
    <scope>NUCLEOTIDE SEQUENCE [LARGE SCALE GENOMIC DNA]</scope>
</reference>
<sequence length="107" mass="12782">MTKNLRYIGSYDVNAEGKFLWEILCQLRHLGRGRIVTKNEWTRKWPDQPSYLKIVKAQPAMDRWLLRGKLWANWTYRGIDLGMYEFSTDLARSGHFFLQKYPVTNLI</sequence>
<dbReference type="GO" id="GO:0003735">
    <property type="term" value="F:structural constituent of ribosome"/>
    <property type="evidence" value="ECO:0007669"/>
    <property type="project" value="InterPro"/>
</dbReference>
<organism evidence="3">
    <name type="scientific">Gongylonema pulchrum</name>
    <dbReference type="NCBI Taxonomy" id="637853"/>
    <lineage>
        <taxon>Eukaryota</taxon>
        <taxon>Metazoa</taxon>
        <taxon>Ecdysozoa</taxon>
        <taxon>Nematoda</taxon>
        <taxon>Chromadorea</taxon>
        <taxon>Rhabditida</taxon>
        <taxon>Spirurina</taxon>
        <taxon>Spiruromorpha</taxon>
        <taxon>Spiruroidea</taxon>
        <taxon>Gongylonematidae</taxon>
        <taxon>Gongylonema</taxon>
    </lineage>
</organism>
<dbReference type="PANTHER" id="PTHR28589:SF1">
    <property type="entry name" value="SMALL RIBOSOMAL SUBUNIT PROTEIN MS34"/>
    <property type="match status" value="1"/>
</dbReference>
<gene>
    <name evidence="1" type="ORF">GPUH_LOCUS10728</name>
</gene>
<protein>
    <submittedName>
        <fullName evidence="3">Calpain catalytic domain-containing protein</fullName>
    </submittedName>
</protein>
<dbReference type="WBParaSite" id="GPUH_0001074101-mRNA-1">
    <property type="protein sequence ID" value="GPUH_0001074101-mRNA-1"/>
    <property type="gene ID" value="GPUH_0001074101"/>
</dbReference>
<evidence type="ECO:0000313" key="3">
    <source>
        <dbReference type="WBParaSite" id="GPUH_0001074101-mRNA-1"/>
    </source>
</evidence>
<dbReference type="EMBL" id="UYRT01078120">
    <property type="protein sequence ID" value="VDN17832.1"/>
    <property type="molecule type" value="Genomic_DNA"/>
</dbReference>